<sequence>MGSSVSMSSASARIPAMNEHSIHREYDQKRRRGHLSPHHHSHSITYSGETCSSHRPFSTPISNTCKSLSTSPHELGEKCSNTKSPFTSSSSSPTAIVLHNIPTKTKRRRSLHPRAIHSLPKFEDKLLFHQNPQPPPRKHHSLPYPTTTTTTKTKHKDPLSLSRGFGHASRSGEEDLTLVRPMSMKNHPLKSLKGTPLARAKQSHHSTITSKSQSKSSLSISTTTSSSSSSSLFTTESITSSSSSSLFSYLKLKDNDDDLSSSDDDDSITSDDEKSTNFNVSFSSLKKMLSNDLRRASSLRSKSSSPLKGLDALFPHHLPPPLDATSPNSSHSRRSASSSTSWLPPFVGLGNSECKIIVTPPPSNDSPIPFHTTATATIMETGKIKTIEEERQARKKLLLAKRRTLYYIQCLHKTKEGFW</sequence>
<comment type="caution">
    <text evidence="2">The sequence shown here is derived from an EMBL/GenBank/DDBJ whole genome shotgun (WGS) entry which is preliminary data.</text>
</comment>
<dbReference type="EMBL" id="VFQX01000040">
    <property type="protein sequence ID" value="KAF0976302.1"/>
    <property type="molecule type" value="Genomic_DNA"/>
</dbReference>
<evidence type="ECO:0000256" key="1">
    <source>
        <dbReference type="SAM" id="MobiDB-lite"/>
    </source>
</evidence>
<feature type="compositionally biased region" description="Low complexity" evidence="1">
    <location>
        <begin position="324"/>
        <end position="340"/>
    </location>
</feature>
<dbReference type="VEuPathDB" id="AmoebaDB:FDP41_004676"/>
<feature type="compositionally biased region" description="Basic residues" evidence="1">
    <location>
        <begin position="29"/>
        <end position="42"/>
    </location>
</feature>
<feature type="region of interest" description="Disordered" evidence="1">
    <location>
        <begin position="29"/>
        <end position="95"/>
    </location>
</feature>
<feature type="compositionally biased region" description="Low complexity" evidence="1">
    <location>
        <begin position="205"/>
        <end position="234"/>
    </location>
</feature>
<feature type="region of interest" description="Disordered" evidence="1">
    <location>
        <begin position="1"/>
        <end position="20"/>
    </location>
</feature>
<dbReference type="VEuPathDB" id="AmoebaDB:NfTy_070060"/>
<gene>
    <name evidence="2" type="ORF">FDP41_004676</name>
</gene>
<feature type="compositionally biased region" description="Polar residues" evidence="1">
    <location>
        <begin position="43"/>
        <end position="72"/>
    </location>
</feature>
<evidence type="ECO:0000313" key="2">
    <source>
        <dbReference type="EMBL" id="KAF0976302.1"/>
    </source>
</evidence>
<keyword evidence="3" id="KW-1185">Reference proteome</keyword>
<organism evidence="2 3">
    <name type="scientific">Naegleria fowleri</name>
    <name type="common">Brain eating amoeba</name>
    <dbReference type="NCBI Taxonomy" id="5763"/>
    <lineage>
        <taxon>Eukaryota</taxon>
        <taxon>Discoba</taxon>
        <taxon>Heterolobosea</taxon>
        <taxon>Tetramitia</taxon>
        <taxon>Eutetramitia</taxon>
        <taxon>Vahlkampfiidae</taxon>
        <taxon>Naegleria</taxon>
    </lineage>
</organism>
<dbReference type="Proteomes" id="UP000444721">
    <property type="component" value="Unassembled WGS sequence"/>
</dbReference>
<name>A0A6A5BN42_NAEFO</name>
<dbReference type="RefSeq" id="XP_044561015.1">
    <property type="nucleotide sequence ID" value="XM_044708116.1"/>
</dbReference>
<evidence type="ECO:0000313" key="3">
    <source>
        <dbReference type="Proteomes" id="UP000444721"/>
    </source>
</evidence>
<feature type="compositionally biased region" description="Low complexity" evidence="1">
    <location>
        <begin position="81"/>
        <end position="94"/>
    </location>
</feature>
<accession>A0A6A5BN42</accession>
<dbReference type="AlphaFoldDB" id="A0A6A5BN42"/>
<dbReference type="GeneID" id="68111894"/>
<feature type="region of interest" description="Disordered" evidence="1">
    <location>
        <begin position="129"/>
        <end position="234"/>
    </location>
</feature>
<reference evidence="2 3" key="1">
    <citation type="journal article" date="2019" name="Sci. Rep.">
        <title>Nanopore sequencing improves the draft genome of the human pathogenic amoeba Naegleria fowleri.</title>
        <authorList>
            <person name="Liechti N."/>
            <person name="Schurch N."/>
            <person name="Bruggmann R."/>
            <person name="Wittwer M."/>
        </authorList>
    </citation>
    <scope>NUCLEOTIDE SEQUENCE [LARGE SCALE GENOMIC DNA]</scope>
    <source>
        <strain evidence="2 3">ATCC 30894</strain>
    </source>
</reference>
<dbReference type="VEuPathDB" id="AmoebaDB:NfTy_070040"/>
<feature type="compositionally biased region" description="Low complexity" evidence="1">
    <location>
        <begin position="1"/>
        <end position="12"/>
    </location>
</feature>
<proteinExistence type="predicted"/>
<protein>
    <submittedName>
        <fullName evidence="2">Uncharacterized protein</fullName>
    </submittedName>
</protein>
<feature type="region of interest" description="Disordered" evidence="1">
    <location>
        <begin position="310"/>
        <end position="340"/>
    </location>
</feature>